<comment type="pathway">
    <text evidence="2 11">Cofactor biosynthesis; (R)-pantothenate biosynthesis; (R)-pantoate from 3-methyl-2-oxobutanoate: step 2/2.</text>
</comment>
<dbReference type="NCBIfam" id="NF005091">
    <property type="entry name" value="PRK06522.2-2"/>
    <property type="match status" value="1"/>
</dbReference>
<dbReference type="FunFam" id="1.10.1040.10:FF:000017">
    <property type="entry name" value="2-dehydropantoate 2-reductase"/>
    <property type="match status" value="1"/>
</dbReference>
<dbReference type="EC" id="1.1.1.169" evidence="4 11"/>
<evidence type="ECO:0000256" key="3">
    <source>
        <dbReference type="ARBA" id="ARBA00007870"/>
    </source>
</evidence>
<dbReference type="InterPro" id="IPR013752">
    <property type="entry name" value="KPA_reductase"/>
</dbReference>
<dbReference type="InterPro" id="IPR003710">
    <property type="entry name" value="ApbA"/>
</dbReference>
<comment type="caution">
    <text evidence="14">The sequence shown here is derived from an EMBL/GenBank/DDBJ whole genome shotgun (WGS) entry which is preliminary data.</text>
</comment>
<keyword evidence="6 11" id="KW-0566">Pantothenate biosynthesis</keyword>
<dbReference type="SUPFAM" id="SSF51735">
    <property type="entry name" value="NAD(P)-binding Rossmann-fold domains"/>
    <property type="match status" value="1"/>
</dbReference>
<dbReference type="Pfam" id="PF02558">
    <property type="entry name" value="ApbA"/>
    <property type="match status" value="1"/>
</dbReference>
<dbReference type="Gene3D" id="3.40.50.720">
    <property type="entry name" value="NAD(P)-binding Rossmann-like Domain"/>
    <property type="match status" value="1"/>
</dbReference>
<dbReference type="Gene3D" id="1.10.1040.10">
    <property type="entry name" value="N-(1-d-carboxylethyl)-l-norvaline Dehydrogenase, domain 2"/>
    <property type="match status" value="1"/>
</dbReference>
<comment type="catalytic activity">
    <reaction evidence="10 11">
        <text>(R)-pantoate + NADP(+) = 2-dehydropantoate + NADPH + H(+)</text>
        <dbReference type="Rhea" id="RHEA:16233"/>
        <dbReference type="ChEBI" id="CHEBI:11561"/>
        <dbReference type="ChEBI" id="CHEBI:15378"/>
        <dbReference type="ChEBI" id="CHEBI:15980"/>
        <dbReference type="ChEBI" id="CHEBI:57783"/>
        <dbReference type="ChEBI" id="CHEBI:58349"/>
        <dbReference type="EC" id="1.1.1.169"/>
    </reaction>
</comment>
<feature type="domain" description="Ketopantoate reductase C-terminal" evidence="13">
    <location>
        <begin position="179"/>
        <end position="301"/>
    </location>
</feature>
<comment type="function">
    <text evidence="1 11">Catalyzes the NADPH-dependent reduction of ketopantoate into pantoic acid.</text>
</comment>
<dbReference type="AlphaFoldDB" id="A0A558DGK4"/>
<evidence type="ECO:0000256" key="4">
    <source>
        <dbReference type="ARBA" id="ARBA00013014"/>
    </source>
</evidence>
<evidence type="ECO:0000256" key="7">
    <source>
        <dbReference type="ARBA" id="ARBA00022857"/>
    </source>
</evidence>
<dbReference type="Proteomes" id="UP000317355">
    <property type="component" value="Unassembled WGS sequence"/>
</dbReference>
<evidence type="ECO:0000256" key="8">
    <source>
        <dbReference type="ARBA" id="ARBA00023002"/>
    </source>
</evidence>
<evidence type="ECO:0000313" key="14">
    <source>
        <dbReference type="EMBL" id="TVT60149.1"/>
    </source>
</evidence>
<dbReference type="SUPFAM" id="SSF48179">
    <property type="entry name" value="6-phosphogluconate dehydrogenase C-terminal domain-like"/>
    <property type="match status" value="1"/>
</dbReference>
<dbReference type="InterPro" id="IPR013328">
    <property type="entry name" value="6PGD_dom2"/>
</dbReference>
<dbReference type="FunFam" id="3.40.50.720:FF:000307">
    <property type="entry name" value="2-dehydropantoate 2-reductase"/>
    <property type="match status" value="1"/>
</dbReference>
<dbReference type="PANTHER" id="PTHR21708:SF26">
    <property type="entry name" value="2-DEHYDROPANTOATE 2-REDUCTASE"/>
    <property type="match status" value="1"/>
</dbReference>
<dbReference type="InterPro" id="IPR051402">
    <property type="entry name" value="KPR-Related"/>
</dbReference>
<proteinExistence type="inferred from homology"/>
<dbReference type="Pfam" id="PF08546">
    <property type="entry name" value="ApbA_C"/>
    <property type="match status" value="1"/>
</dbReference>
<evidence type="ECO:0000259" key="12">
    <source>
        <dbReference type="Pfam" id="PF02558"/>
    </source>
</evidence>
<evidence type="ECO:0000256" key="1">
    <source>
        <dbReference type="ARBA" id="ARBA00002919"/>
    </source>
</evidence>
<feature type="domain" description="Ketopantoate reductase N-terminal" evidence="12">
    <location>
        <begin position="4"/>
        <end position="152"/>
    </location>
</feature>
<dbReference type="InterPro" id="IPR008927">
    <property type="entry name" value="6-PGluconate_DH-like_C_sf"/>
</dbReference>
<dbReference type="PANTHER" id="PTHR21708">
    <property type="entry name" value="PROBABLE 2-DEHYDROPANTOATE 2-REDUCTASE"/>
    <property type="match status" value="1"/>
</dbReference>
<evidence type="ECO:0000256" key="5">
    <source>
        <dbReference type="ARBA" id="ARBA00019465"/>
    </source>
</evidence>
<keyword evidence="7 11" id="KW-0521">NADP</keyword>
<sequence>MKLAIYGTGGVGGYFGGRLAHSGHDVAFIARGDHLREMQNSGLAVESINGDFHINNPVVTDDPETVGPVDAVLLAVKSWQVPETALAMQPLVGPDTFVVSLLNGVESTDQLSEVFGRERVMGGVAKLFSFIERPGLIRHIGHEPTLVLGELDGVASDRLNRLSALLGDAGIGVERPDSILVAIWAKFLFTTGWGGLGAISRAPIGVLRDESSTHTVINACMHETEAVARAVGIPLPEDIIARTWAFIQALEPTGTSSLQRDIAAGRPSELDAWNGAVVRIGRRHSVATPTHDLIVSALQPLEKRARGELTF</sequence>
<gene>
    <name evidence="14" type="ORF">FHK82_00075</name>
</gene>
<name>A0A558DGK4_9GAMM</name>
<reference evidence="14 15" key="1">
    <citation type="submission" date="2019-07" db="EMBL/GenBank/DDBJ databases">
        <title>The pathways for chlorine oxyanion respiration interact through the shared metabolite chlorate.</title>
        <authorList>
            <person name="Barnum T.P."/>
            <person name="Cheng Y."/>
            <person name="Hill K.A."/>
            <person name="Lucas L.N."/>
            <person name="Carlson H.K."/>
            <person name="Coates J.D."/>
        </authorList>
    </citation>
    <scope>NUCLEOTIDE SEQUENCE [LARGE SCALE GENOMIC DNA]</scope>
    <source>
        <strain evidence="14">BK-3</strain>
    </source>
</reference>
<evidence type="ECO:0000256" key="10">
    <source>
        <dbReference type="ARBA" id="ARBA00048793"/>
    </source>
</evidence>
<dbReference type="GO" id="GO:0008677">
    <property type="term" value="F:2-dehydropantoate 2-reductase activity"/>
    <property type="evidence" value="ECO:0007669"/>
    <property type="project" value="UniProtKB-EC"/>
</dbReference>
<dbReference type="UniPathway" id="UPA00028">
    <property type="reaction ID" value="UER00004"/>
</dbReference>
<dbReference type="NCBIfam" id="TIGR00745">
    <property type="entry name" value="apbA_panE"/>
    <property type="match status" value="1"/>
</dbReference>
<protein>
    <recommendedName>
        <fullName evidence="5 11">2-dehydropantoate 2-reductase</fullName>
        <ecNumber evidence="4 11">1.1.1.169</ecNumber>
    </recommendedName>
    <alternativeName>
        <fullName evidence="9 11">Ketopantoate reductase</fullName>
    </alternativeName>
</protein>
<dbReference type="GO" id="GO:0005737">
    <property type="term" value="C:cytoplasm"/>
    <property type="evidence" value="ECO:0007669"/>
    <property type="project" value="TreeGrafter"/>
</dbReference>
<dbReference type="InterPro" id="IPR013332">
    <property type="entry name" value="KPR_N"/>
</dbReference>
<organism evidence="14 15">
    <name type="scientific">Sedimenticola thiotaurini</name>
    <dbReference type="NCBI Taxonomy" id="1543721"/>
    <lineage>
        <taxon>Bacteria</taxon>
        <taxon>Pseudomonadati</taxon>
        <taxon>Pseudomonadota</taxon>
        <taxon>Gammaproteobacteria</taxon>
        <taxon>Chromatiales</taxon>
        <taxon>Sedimenticolaceae</taxon>
        <taxon>Sedimenticola</taxon>
    </lineage>
</organism>
<evidence type="ECO:0000256" key="6">
    <source>
        <dbReference type="ARBA" id="ARBA00022655"/>
    </source>
</evidence>
<keyword evidence="8 11" id="KW-0560">Oxidoreductase</keyword>
<dbReference type="EMBL" id="VMRY01000001">
    <property type="protein sequence ID" value="TVT60149.1"/>
    <property type="molecule type" value="Genomic_DNA"/>
</dbReference>
<comment type="similarity">
    <text evidence="3 11">Belongs to the ketopantoate reductase family.</text>
</comment>
<evidence type="ECO:0000256" key="11">
    <source>
        <dbReference type="RuleBase" id="RU362068"/>
    </source>
</evidence>
<evidence type="ECO:0000313" key="15">
    <source>
        <dbReference type="Proteomes" id="UP000317355"/>
    </source>
</evidence>
<evidence type="ECO:0000256" key="2">
    <source>
        <dbReference type="ARBA" id="ARBA00004994"/>
    </source>
</evidence>
<dbReference type="InterPro" id="IPR036291">
    <property type="entry name" value="NAD(P)-bd_dom_sf"/>
</dbReference>
<dbReference type="GO" id="GO:0015940">
    <property type="term" value="P:pantothenate biosynthetic process"/>
    <property type="evidence" value="ECO:0007669"/>
    <property type="project" value="UniProtKB-UniPathway"/>
</dbReference>
<evidence type="ECO:0000259" key="13">
    <source>
        <dbReference type="Pfam" id="PF08546"/>
    </source>
</evidence>
<accession>A0A558DGK4</accession>
<evidence type="ECO:0000256" key="9">
    <source>
        <dbReference type="ARBA" id="ARBA00032024"/>
    </source>
</evidence>